<evidence type="ECO:0000256" key="4">
    <source>
        <dbReference type="ARBA" id="ARBA00022643"/>
    </source>
</evidence>
<dbReference type="Gene3D" id="3.40.109.10">
    <property type="entry name" value="NADH Oxidase"/>
    <property type="match status" value="1"/>
</dbReference>
<feature type="domain" description="Nitroreductase" evidence="8">
    <location>
        <begin position="9"/>
        <end position="165"/>
    </location>
</feature>
<evidence type="ECO:0000313" key="10">
    <source>
        <dbReference type="Proteomes" id="UP000077271"/>
    </source>
</evidence>
<dbReference type="PANTHER" id="PTHR43821">
    <property type="entry name" value="NAD(P)H NITROREDUCTASE YDJA-RELATED"/>
    <property type="match status" value="1"/>
</dbReference>
<evidence type="ECO:0000256" key="3">
    <source>
        <dbReference type="ARBA" id="ARBA00022630"/>
    </source>
</evidence>
<keyword evidence="5" id="KW-0521">NADP</keyword>
<dbReference type="InterPro" id="IPR052530">
    <property type="entry name" value="NAD(P)H_nitroreductase"/>
</dbReference>
<name>A0A177KNA6_9BACI</name>
<sequence>MRQSIKTIIEERRSIKKFNGRRVEQSDVTAVLADAAWAPNHGNREPWRFIVAAESGLDAIRTTMKECIIPNWAALSPEELDKKIAGFKLPGAFVFVVVPEDARQKERLEDFSATSALIQNAQLLAWEKGIGTCWKTPVWIDAPKFRTALGVKPGERILAMLQFGYYDELPKAKPRTPIEQKITYFGK</sequence>
<dbReference type="InterPro" id="IPR000415">
    <property type="entry name" value="Nitroreductase-like"/>
</dbReference>
<proteinExistence type="inferred from homology"/>
<dbReference type="Pfam" id="PF00881">
    <property type="entry name" value="Nitroreductase"/>
    <property type="match status" value="1"/>
</dbReference>
<comment type="caution">
    <text evidence="9">The sequence shown here is derived from an EMBL/GenBank/DDBJ whole genome shotgun (WGS) entry which is preliminary data.</text>
</comment>
<dbReference type="RefSeq" id="WP_063975097.1">
    <property type="nucleotide sequence ID" value="NZ_LQWZ01000033.1"/>
</dbReference>
<protein>
    <submittedName>
        <fullName evidence="9">Nitroreductase</fullName>
    </submittedName>
</protein>
<dbReference type="InterPro" id="IPR029479">
    <property type="entry name" value="Nitroreductase"/>
</dbReference>
<reference evidence="9 10" key="1">
    <citation type="submission" date="2016-01" db="EMBL/GenBank/DDBJ databases">
        <title>Investigation of taxonomic status of Bacillus aminovorans.</title>
        <authorList>
            <person name="Verma A."/>
            <person name="Pal Y."/>
            <person name="Krishnamurthi S."/>
        </authorList>
    </citation>
    <scope>NUCLEOTIDE SEQUENCE [LARGE SCALE GENOMIC DNA]</scope>
    <source>
        <strain evidence="9 10">DSM 4337</strain>
    </source>
</reference>
<evidence type="ECO:0000313" key="9">
    <source>
        <dbReference type="EMBL" id="OAH54385.1"/>
    </source>
</evidence>
<dbReference type="GO" id="GO:0016491">
    <property type="term" value="F:oxidoreductase activity"/>
    <property type="evidence" value="ECO:0007669"/>
    <property type="project" value="UniProtKB-KW"/>
</dbReference>
<evidence type="ECO:0000256" key="7">
    <source>
        <dbReference type="ARBA" id="ARBA00023027"/>
    </source>
</evidence>
<dbReference type="OrthoDB" id="9804207at2"/>
<evidence type="ECO:0000256" key="2">
    <source>
        <dbReference type="ARBA" id="ARBA00007118"/>
    </source>
</evidence>
<dbReference type="SUPFAM" id="SSF55469">
    <property type="entry name" value="FMN-dependent nitroreductase-like"/>
    <property type="match status" value="1"/>
</dbReference>
<gene>
    <name evidence="9" type="ORF">AWH48_07225</name>
</gene>
<dbReference type="CDD" id="cd02135">
    <property type="entry name" value="YdjA-like"/>
    <property type="match status" value="1"/>
</dbReference>
<evidence type="ECO:0000256" key="1">
    <source>
        <dbReference type="ARBA" id="ARBA00001917"/>
    </source>
</evidence>
<keyword evidence="7" id="KW-0520">NAD</keyword>
<evidence type="ECO:0000259" key="8">
    <source>
        <dbReference type="Pfam" id="PF00881"/>
    </source>
</evidence>
<dbReference type="InterPro" id="IPR026021">
    <property type="entry name" value="YdjA-like"/>
</dbReference>
<dbReference type="Proteomes" id="UP000077271">
    <property type="component" value="Unassembled WGS sequence"/>
</dbReference>
<organism evidence="9 10">
    <name type="scientific">Domibacillus aminovorans</name>
    <dbReference type="NCBI Taxonomy" id="29332"/>
    <lineage>
        <taxon>Bacteria</taxon>
        <taxon>Bacillati</taxon>
        <taxon>Bacillota</taxon>
        <taxon>Bacilli</taxon>
        <taxon>Bacillales</taxon>
        <taxon>Bacillaceae</taxon>
        <taxon>Domibacillus</taxon>
    </lineage>
</organism>
<dbReference type="AlphaFoldDB" id="A0A177KNA6"/>
<evidence type="ECO:0000256" key="6">
    <source>
        <dbReference type="ARBA" id="ARBA00023002"/>
    </source>
</evidence>
<evidence type="ECO:0000256" key="5">
    <source>
        <dbReference type="ARBA" id="ARBA00022857"/>
    </source>
</evidence>
<keyword evidence="4" id="KW-0288">FMN</keyword>
<keyword evidence="3" id="KW-0285">Flavoprotein</keyword>
<comment type="cofactor">
    <cofactor evidence="1">
        <name>FMN</name>
        <dbReference type="ChEBI" id="CHEBI:58210"/>
    </cofactor>
</comment>
<dbReference type="EMBL" id="LQWZ01000033">
    <property type="protein sequence ID" value="OAH54385.1"/>
    <property type="molecule type" value="Genomic_DNA"/>
</dbReference>
<keyword evidence="6" id="KW-0560">Oxidoreductase</keyword>
<dbReference type="PANTHER" id="PTHR43821:SF1">
    <property type="entry name" value="NAD(P)H NITROREDUCTASE YDJA-RELATED"/>
    <property type="match status" value="1"/>
</dbReference>
<accession>A0A177KNA6</accession>
<comment type="similarity">
    <text evidence="2">Belongs to the nitroreductase family.</text>
</comment>